<dbReference type="InterPro" id="IPR050571">
    <property type="entry name" value="Class-IV_PLP-Dep_Aminotrnsfr"/>
</dbReference>
<dbReference type="InterPro" id="IPR027417">
    <property type="entry name" value="P-loop_NTPase"/>
</dbReference>
<dbReference type="AlphaFoldDB" id="A4AD03"/>
<reference evidence="2 3" key="1">
    <citation type="journal article" date="2007" name="Proc. Natl. Acad. Sci. U.S.A.">
        <title>Characterization of a marine gammaproteobacterium capable of aerobic anoxygenic photosynthesis.</title>
        <authorList>
            <person name="Fuchs B.M."/>
            <person name="Spring S."/>
            <person name="Teeling H."/>
            <person name="Quast C."/>
            <person name="Wulf J."/>
            <person name="Schattenhofer M."/>
            <person name="Yan S."/>
            <person name="Ferriera S."/>
            <person name="Johnson J."/>
            <person name="Glockner F.O."/>
            <person name="Amann R."/>
        </authorList>
    </citation>
    <scope>NUCLEOTIDE SEQUENCE [LARGE SCALE GENOMIC DNA]</scope>
    <source>
        <strain evidence="2">KT71</strain>
    </source>
</reference>
<dbReference type="HOGENOM" id="CLU_033907_1_1_6"/>
<evidence type="ECO:0000313" key="2">
    <source>
        <dbReference type="EMBL" id="EAQ96056.1"/>
    </source>
</evidence>
<sequence length="245" mass="27385">MSVKRVAMWSGPRNISTAMMRSFENRSDSAVVDEPFYAAYLAETGREHPGGPEILASQSQDWREVADALCREEPASLYYQKHMTQHILPGMDLSFTEKLTNCFLIREPRRIIASYARVRGDFTLEELGFEQQAALFDRECDRLGEVPPVLDAALTLSNPRGVLGQLCQRLSLPFEEAMLQWPAGPRDSDGVWAPHWYASVWSSTGFAAPPAESSERPKTLTAAQEAMCEEAEGLYKGMRAHALRG</sequence>
<dbReference type="Pfam" id="PF19798">
    <property type="entry name" value="Sulfotransfer_5"/>
    <property type="match status" value="1"/>
</dbReference>
<dbReference type="eggNOG" id="ENOG502Z954">
    <property type="taxonomic scope" value="Bacteria"/>
</dbReference>
<protein>
    <submittedName>
        <fullName evidence="2">Uncharacterized protein</fullName>
    </submittedName>
</protein>
<dbReference type="EMBL" id="AAOA02000003">
    <property type="protein sequence ID" value="EAQ96056.1"/>
    <property type="molecule type" value="Genomic_DNA"/>
</dbReference>
<evidence type="ECO:0000256" key="1">
    <source>
        <dbReference type="ARBA" id="ARBA00009320"/>
    </source>
</evidence>
<dbReference type="OrthoDB" id="272985at2"/>
<accession>A4AD03</accession>
<keyword evidence="3" id="KW-1185">Reference proteome</keyword>
<proteinExistence type="inferred from homology"/>
<dbReference type="STRING" id="314285.KT71_08370"/>
<dbReference type="PANTHER" id="PTHR42743">
    <property type="entry name" value="AMINO-ACID AMINOTRANSFERASE"/>
    <property type="match status" value="1"/>
</dbReference>
<evidence type="ECO:0000313" key="3">
    <source>
        <dbReference type="Proteomes" id="UP000019205"/>
    </source>
</evidence>
<reference evidence="2 3" key="2">
    <citation type="journal article" date="2009" name="PLoS ONE">
        <title>The photosynthetic apparatus and its regulation in the aerobic gammaproteobacterium Congregibacter litoralis gen. nov., sp. nov.</title>
        <authorList>
            <person name="Spring S."/>
            <person name="Lunsdorf H."/>
            <person name="Fuchs B.M."/>
            <person name="Tindall B.J."/>
        </authorList>
    </citation>
    <scope>NUCLEOTIDE SEQUENCE [LARGE SCALE GENOMIC DNA]</scope>
    <source>
        <strain evidence="2">KT71</strain>
    </source>
</reference>
<dbReference type="GO" id="GO:0019752">
    <property type="term" value="P:carboxylic acid metabolic process"/>
    <property type="evidence" value="ECO:0007669"/>
    <property type="project" value="TreeGrafter"/>
</dbReference>
<name>A4AD03_9GAMM</name>
<comment type="similarity">
    <text evidence="1">Belongs to the class-IV pyridoxal-phosphate-dependent aminotransferase family.</text>
</comment>
<organism evidence="2 3">
    <name type="scientific">Congregibacter litoralis KT71</name>
    <dbReference type="NCBI Taxonomy" id="314285"/>
    <lineage>
        <taxon>Bacteria</taxon>
        <taxon>Pseudomonadati</taxon>
        <taxon>Pseudomonadota</taxon>
        <taxon>Gammaproteobacteria</taxon>
        <taxon>Cellvibrionales</taxon>
        <taxon>Halieaceae</taxon>
        <taxon>Congregibacter</taxon>
    </lineage>
</organism>
<dbReference type="Gene3D" id="3.40.50.300">
    <property type="entry name" value="P-loop containing nucleotide triphosphate hydrolases"/>
    <property type="match status" value="1"/>
</dbReference>
<dbReference type="Proteomes" id="UP000019205">
    <property type="component" value="Chromosome"/>
</dbReference>
<dbReference type="PANTHER" id="PTHR42743:SF11">
    <property type="entry name" value="AMINODEOXYCHORISMATE LYASE"/>
    <property type="match status" value="1"/>
</dbReference>
<comment type="caution">
    <text evidence="2">The sequence shown here is derived from an EMBL/GenBank/DDBJ whole genome shotgun (WGS) entry which is preliminary data.</text>
</comment>
<dbReference type="SUPFAM" id="SSF52540">
    <property type="entry name" value="P-loop containing nucleoside triphosphate hydrolases"/>
    <property type="match status" value="1"/>
</dbReference>
<dbReference type="RefSeq" id="WP_008294102.1">
    <property type="nucleotide sequence ID" value="NZ_CM002299.1"/>
</dbReference>
<gene>
    <name evidence="2" type="ORF">KT71_08370</name>
</gene>